<name>A0A9W7ZUS5_9FUNG</name>
<dbReference type="SUPFAM" id="SSF57997">
    <property type="entry name" value="Tropomyosin"/>
    <property type="match status" value="1"/>
</dbReference>
<dbReference type="Pfam" id="PF00261">
    <property type="entry name" value="Tropomyosin"/>
    <property type="match status" value="1"/>
</dbReference>
<sequence>MDKLSKKIQSLREECEAATDRAEAAEGQVKQLTDAQMEREQEIISYQNKIANLEEQLDTAEQKLREAKAAADEDEQSRSAHDELFRRAQHLEEELETREKELKEVRETLRTVDVKAEHLERTIQKMTAERDEHDAKYEELNAKYLETKAEFESTMAALDNM</sequence>
<feature type="region of interest" description="Disordered" evidence="2">
    <location>
        <begin position="64"/>
        <end position="83"/>
    </location>
</feature>
<comment type="caution">
    <text evidence="3">The sequence shown here is derived from an EMBL/GenBank/DDBJ whole genome shotgun (WGS) entry which is preliminary data.</text>
</comment>
<proteinExistence type="predicted"/>
<dbReference type="Gene3D" id="1.20.5.340">
    <property type="match status" value="1"/>
</dbReference>
<keyword evidence="4" id="KW-1185">Reference proteome</keyword>
<evidence type="ECO:0000313" key="3">
    <source>
        <dbReference type="EMBL" id="KAJ1917039.1"/>
    </source>
</evidence>
<dbReference type="InterPro" id="IPR000533">
    <property type="entry name" value="Tropomyosin"/>
</dbReference>
<protein>
    <submittedName>
        <fullName evidence="3">Tropomyosin-2</fullName>
    </submittedName>
</protein>
<reference evidence="3" key="1">
    <citation type="submission" date="2022-07" db="EMBL/GenBank/DDBJ databases">
        <title>Phylogenomic reconstructions and comparative analyses of Kickxellomycotina fungi.</title>
        <authorList>
            <person name="Reynolds N.K."/>
            <person name="Stajich J.E."/>
            <person name="Barry K."/>
            <person name="Grigoriev I.V."/>
            <person name="Crous P."/>
            <person name="Smith M.E."/>
        </authorList>
    </citation>
    <scope>NUCLEOTIDE SEQUENCE</scope>
    <source>
        <strain evidence="3">RSA 861</strain>
    </source>
</reference>
<dbReference type="EMBL" id="JANBPT010000558">
    <property type="protein sequence ID" value="KAJ1917039.1"/>
    <property type="molecule type" value="Genomic_DNA"/>
</dbReference>
<dbReference type="Proteomes" id="UP001150569">
    <property type="component" value="Unassembled WGS sequence"/>
</dbReference>
<accession>A0A9W7ZUS5</accession>
<keyword evidence="1" id="KW-0175">Coiled coil</keyword>
<evidence type="ECO:0000313" key="4">
    <source>
        <dbReference type="Proteomes" id="UP001150569"/>
    </source>
</evidence>
<dbReference type="OrthoDB" id="128924at2759"/>
<evidence type="ECO:0000256" key="1">
    <source>
        <dbReference type="ARBA" id="ARBA00023054"/>
    </source>
</evidence>
<gene>
    <name evidence="3" type="primary">TPM2_2</name>
    <name evidence="3" type="ORF">IWQ60_007904</name>
</gene>
<dbReference type="FunFam" id="1.20.5.340:FF:000001">
    <property type="entry name" value="Tropomyosin alpha-1 chain isoform 2"/>
    <property type="match status" value="1"/>
</dbReference>
<dbReference type="AlphaFoldDB" id="A0A9W7ZUS5"/>
<organism evidence="3 4">
    <name type="scientific">Tieghemiomyces parasiticus</name>
    <dbReference type="NCBI Taxonomy" id="78921"/>
    <lineage>
        <taxon>Eukaryota</taxon>
        <taxon>Fungi</taxon>
        <taxon>Fungi incertae sedis</taxon>
        <taxon>Zoopagomycota</taxon>
        <taxon>Kickxellomycotina</taxon>
        <taxon>Dimargaritomycetes</taxon>
        <taxon>Dimargaritales</taxon>
        <taxon>Dimargaritaceae</taxon>
        <taxon>Tieghemiomyces</taxon>
    </lineage>
</organism>
<evidence type="ECO:0000256" key="2">
    <source>
        <dbReference type="SAM" id="MobiDB-lite"/>
    </source>
</evidence>